<gene>
    <name evidence="2" type="ORF">I79_012771</name>
</gene>
<evidence type="ECO:0000313" key="2">
    <source>
        <dbReference type="EMBL" id="EGW02896.1"/>
    </source>
</evidence>
<name>G3HPQ4_CRIGR</name>
<evidence type="ECO:0000256" key="1">
    <source>
        <dbReference type="SAM" id="MobiDB-lite"/>
    </source>
</evidence>
<protein>
    <submittedName>
        <fullName evidence="2">Uncharacterized protein</fullName>
    </submittedName>
</protein>
<dbReference type="AlphaFoldDB" id="G3HPQ4"/>
<feature type="region of interest" description="Disordered" evidence="1">
    <location>
        <begin position="1"/>
        <end position="27"/>
    </location>
</feature>
<dbReference type="Proteomes" id="UP000001075">
    <property type="component" value="Unassembled WGS sequence"/>
</dbReference>
<proteinExistence type="predicted"/>
<sequence length="57" mass="6374">MSHNEHFMKGIPKARSHSYTTQGKDSFASHSGNSVGIYTRQYPSGISMVLLCEIETR</sequence>
<feature type="compositionally biased region" description="Polar residues" evidence="1">
    <location>
        <begin position="17"/>
        <end position="27"/>
    </location>
</feature>
<reference evidence="3" key="1">
    <citation type="journal article" date="2011" name="Nat. Biotechnol.">
        <title>The genomic sequence of the Chinese hamster ovary (CHO)-K1 cell line.</title>
        <authorList>
            <person name="Xu X."/>
            <person name="Nagarajan H."/>
            <person name="Lewis N.E."/>
            <person name="Pan S."/>
            <person name="Cai Z."/>
            <person name="Liu X."/>
            <person name="Chen W."/>
            <person name="Xie M."/>
            <person name="Wang W."/>
            <person name="Hammond S."/>
            <person name="Andersen M.R."/>
            <person name="Neff N."/>
            <person name="Passarelli B."/>
            <person name="Koh W."/>
            <person name="Fan H.C."/>
            <person name="Wang J."/>
            <person name="Gui Y."/>
            <person name="Lee K.H."/>
            <person name="Betenbaugh M.J."/>
            <person name="Quake S.R."/>
            <person name="Famili I."/>
            <person name="Palsson B.O."/>
            <person name="Wang J."/>
        </authorList>
    </citation>
    <scope>NUCLEOTIDE SEQUENCE [LARGE SCALE GENOMIC DNA]</scope>
    <source>
        <strain evidence="3">CHO K1 cell line</strain>
    </source>
</reference>
<dbReference type="InParanoid" id="G3HPQ4"/>
<evidence type="ECO:0000313" key="3">
    <source>
        <dbReference type="Proteomes" id="UP000001075"/>
    </source>
</evidence>
<accession>G3HPQ4</accession>
<dbReference type="EMBL" id="JH000584">
    <property type="protein sequence ID" value="EGW02896.1"/>
    <property type="molecule type" value="Genomic_DNA"/>
</dbReference>
<organism evidence="2 3">
    <name type="scientific">Cricetulus griseus</name>
    <name type="common">Chinese hamster</name>
    <name type="synonym">Cricetulus barabensis griseus</name>
    <dbReference type="NCBI Taxonomy" id="10029"/>
    <lineage>
        <taxon>Eukaryota</taxon>
        <taxon>Metazoa</taxon>
        <taxon>Chordata</taxon>
        <taxon>Craniata</taxon>
        <taxon>Vertebrata</taxon>
        <taxon>Euteleostomi</taxon>
        <taxon>Mammalia</taxon>
        <taxon>Eutheria</taxon>
        <taxon>Euarchontoglires</taxon>
        <taxon>Glires</taxon>
        <taxon>Rodentia</taxon>
        <taxon>Myomorpha</taxon>
        <taxon>Muroidea</taxon>
        <taxon>Cricetidae</taxon>
        <taxon>Cricetinae</taxon>
        <taxon>Cricetulus</taxon>
    </lineage>
</organism>